<dbReference type="InterPro" id="IPR036188">
    <property type="entry name" value="FAD/NAD-bd_sf"/>
</dbReference>
<keyword evidence="6 8" id="KW-0503">Monooxygenase</keyword>
<evidence type="ECO:0000313" key="8">
    <source>
        <dbReference type="EMBL" id="OPB37175.1"/>
    </source>
</evidence>
<dbReference type="Proteomes" id="UP000191004">
    <property type="component" value="Unassembled WGS sequence"/>
</dbReference>
<comment type="similarity">
    <text evidence="2">Belongs to the paxM FAD-dependent monooxygenase family.</text>
</comment>
<accession>A0A1T3C842</accession>
<evidence type="ECO:0000256" key="6">
    <source>
        <dbReference type="ARBA" id="ARBA00023033"/>
    </source>
</evidence>
<dbReference type="AlphaFoldDB" id="A0A1T3C842"/>
<evidence type="ECO:0000256" key="1">
    <source>
        <dbReference type="ARBA" id="ARBA00001974"/>
    </source>
</evidence>
<dbReference type="GO" id="GO:0071949">
    <property type="term" value="F:FAD binding"/>
    <property type="evidence" value="ECO:0007669"/>
    <property type="project" value="InterPro"/>
</dbReference>
<name>A0A1T3C842_9HYPO</name>
<proteinExistence type="inferred from homology"/>
<comment type="cofactor">
    <cofactor evidence="1">
        <name>FAD</name>
        <dbReference type="ChEBI" id="CHEBI:57692"/>
    </cofactor>
</comment>
<dbReference type="Pfam" id="PF01494">
    <property type="entry name" value="FAD_binding_3"/>
    <property type="match status" value="1"/>
</dbReference>
<dbReference type="OrthoDB" id="2431938at2759"/>
<comment type="caution">
    <text evidence="8">The sequence shown here is derived from an EMBL/GenBank/DDBJ whole genome shotgun (WGS) entry which is preliminary data.</text>
</comment>
<dbReference type="PRINTS" id="PR00420">
    <property type="entry name" value="RNGMNOXGNASE"/>
</dbReference>
<dbReference type="InterPro" id="IPR002938">
    <property type="entry name" value="FAD-bd"/>
</dbReference>
<keyword evidence="9" id="KW-1185">Reference proteome</keyword>
<protein>
    <submittedName>
        <fullName evidence="8">Flavoprotein monooxygenase</fullName>
    </submittedName>
</protein>
<dbReference type="PANTHER" id="PTHR47356:SF2">
    <property type="entry name" value="FAD-BINDING DOMAIN-CONTAINING PROTEIN-RELATED"/>
    <property type="match status" value="1"/>
</dbReference>
<dbReference type="PANTHER" id="PTHR47356">
    <property type="entry name" value="FAD-DEPENDENT MONOOXYGENASE ASQG-RELATED"/>
    <property type="match status" value="1"/>
</dbReference>
<feature type="domain" description="FAD-binding" evidence="7">
    <location>
        <begin position="7"/>
        <end position="334"/>
    </location>
</feature>
<gene>
    <name evidence="8" type="ORF">A0O28_0040870</name>
</gene>
<dbReference type="GO" id="GO:0004497">
    <property type="term" value="F:monooxygenase activity"/>
    <property type="evidence" value="ECO:0007669"/>
    <property type="project" value="UniProtKB-KW"/>
</dbReference>
<keyword evidence="4" id="KW-0274">FAD</keyword>
<keyword evidence="3" id="KW-0285">Flavoprotein</keyword>
<evidence type="ECO:0000256" key="4">
    <source>
        <dbReference type="ARBA" id="ARBA00022827"/>
    </source>
</evidence>
<dbReference type="SUPFAM" id="SSF51905">
    <property type="entry name" value="FAD/NAD(P)-binding domain"/>
    <property type="match status" value="1"/>
</dbReference>
<dbReference type="Gene3D" id="3.50.50.60">
    <property type="entry name" value="FAD/NAD(P)-binding domain"/>
    <property type="match status" value="1"/>
</dbReference>
<organism evidence="8 9">
    <name type="scientific">Trichoderma guizhouense</name>
    <dbReference type="NCBI Taxonomy" id="1491466"/>
    <lineage>
        <taxon>Eukaryota</taxon>
        <taxon>Fungi</taxon>
        <taxon>Dikarya</taxon>
        <taxon>Ascomycota</taxon>
        <taxon>Pezizomycotina</taxon>
        <taxon>Sordariomycetes</taxon>
        <taxon>Hypocreomycetidae</taxon>
        <taxon>Hypocreales</taxon>
        <taxon>Hypocreaceae</taxon>
        <taxon>Trichoderma</taxon>
    </lineage>
</organism>
<dbReference type="EMBL" id="LVVK01000022">
    <property type="protein sequence ID" value="OPB37175.1"/>
    <property type="molecule type" value="Genomic_DNA"/>
</dbReference>
<evidence type="ECO:0000256" key="3">
    <source>
        <dbReference type="ARBA" id="ARBA00022630"/>
    </source>
</evidence>
<evidence type="ECO:0000256" key="5">
    <source>
        <dbReference type="ARBA" id="ARBA00023002"/>
    </source>
</evidence>
<evidence type="ECO:0000313" key="9">
    <source>
        <dbReference type="Proteomes" id="UP000191004"/>
    </source>
</evidence>
<reference evidence="8 9" key="1">
    <citation type="submission" date="2016-04" db="EMBL/GenBank/DDBJ databases">
        <title>Multiple horizontal gene transfer events from other fungi enriched the ability of the initially mycotrophic fungus Trichoderma (Ascomycota) to feed on dead plant biomass.</title>
        <authorList>
            <person name="Atanasova L."/>
            <person name="Chenthamara K."/>
            <person name="Zhang J."/>
            <person name="Grujic M."/>
            <person name="Henrissat B."/>
            <person name="Kuo A."/>
            <person name="Aertz A."/>
            <person name="Salamov A."/>
            <person name="Lipzen A."/>
            <person name="Labutti K."/>
            <person name="Barry K."/>
            <person name="Miao Y."/>
            <person name="Rahimi M.J."/>
            <person name="Shen Q."/>
            <person name="Grigoriev I.V."/>
            <person name="Kubicek C.P."/>
            <person name="Druzhinina I.S."/>
        </authorList>
    </citation>
    <scope>NUCLEOTIDE SEQUENCE [LARGE SCALE GENOMIC DNA]</scope>
    <source>
        <strain evidence="8 9">NJAU 4742</strain>
    </source>
</reference>
<evidence type="ECO:0000256" key="2">
    <source>
        <dbReference type="ARBA" id="ARBA00007992"/>
    </source>
</evidence>
<evidence type="ECO:0000259" key="7">
    <source>
        <dbReference type="Pfam" id="PF01494"/>
    </source>
</evidence>
<sequence>MAVTNFKVIIVGGGPVGLTAAHALHKAGIDFTVLERSNEIAMDVGASIALGANTLRVLHQLGLLDQLWNLGGEIGPLLKKFTIDGYKFKSGDFLYGMKKSHGLRPVAFHRAELVQSLYDQLPEEVKPNILTKKKVSDIQSGEKKAKVVCDDGSIYEGDLVLGADGVHSQTRKIMRKLALEADPNVSWDPEAPFTATYRCMWASFKRPTAVGDAAETQHKDSSIMYLVGKERGWIFLYEKLPQPTKERTSYTSEDVEAMGNRFAEYPIWDNLKVKDVFPDRMTGGMSDLQEGICSNWGWGRIVLAGDAIHKVCPNAGLGYQTGVQDVVSLVNNLRQLVVSSEPSMGLSVSTLEALYKSYQSQRWDPLSHDALISGHVTRIHAWANVWYYLLGRIVLVPHFMDNLMNDWLQAPATSKALAFNFLDAEEPFEGQVPWVHPLKNIY</sequence>
<keyword evidence="5" id="KW-0560">Oxidoreductase</keyword>
<dbReference type="InterPro" id="IPR050562">
    <property type="entry name" value="FAD_mOase_fung"/>
</dbReference>